<reference evidence="3 4" key="1">
    <citation type="submission" date="2022-11" db="EMBL/GenBank/DDBJ databases">
        <title>Mucor velutinosus strain NIH1002 WGS.</title>
        <authorList>
            <person name="Subramanian P."/>
            <person name="Mullikin J.C."/>
            <person name="Segre J.A."/>
            <person name="Zelazny A.M."/>
        </authorList>
    </citation>
    <scope>NUCLEOTIDE SEQUENCE [LARGE SCALE GENOMIC DNA]</scope>
    <source>
        <strain evidence="3 4">NIH1002</strain>
    </source>
</reference>
<evidence type="ECO:0000313" key="3">
    <source>
        <dbReference type="EMBL" id="KAK4511861.1"/>
    </source>
</evidence>
<feature type="compositionally biased region" description="Basic and acidic residues" evidence="2">
    <location>
        <begin position="160"/>
        <end position="169"/>
    </location>
</feature>
<feature type="region of interest" description="Disordered" evidence="2">
    <location>
        <begin position="68"/>
        <end position="207"/>
    </location>
</feature>
<feature type="compositionally biased region" description="Polar residues" evidence="2">
    <location>
        <begin position="118"/>
        <end position="128"/>
    </location>
</feature>
<evidence type="ECO:0000256" key="1">
    <source>
        <dbReference type="SAM" id="Coils"/>
    </source>
</evidence>
<comment type="caution">
    <text evidence="3">The sequence shown here is derived from an EMBL/GenBank/DDBJ whole genome shotgun (WGS) entry which is preliminary data.</text>
</comment>
<feature type="compositionally biased region" description="Polar residues" evidence="2">
    <location>
        <begin position="68"/>
        <end position="97"/>
    </location>
</feature>
<dbReference type="AlphaFoldDB" id="A0AAN7D6I5"/>
<feature type="compositionally biased region" description="Basic residues" evidence="2">
    <location>
        <begin position="190"/>
        <end position="207"/>
    </location>
</feature>
<keyword evidence="4" id="KW-1185">Reference proteome</keyword>
<protein>
    <submittedName>
        <fullName evidence="3">Uncharacterized protein</fullName>
    </submittedName>
</protein>
<accession>A0AAN7D6I5</accession>
<sequence>MDELAAFVNSGNASLTRIKRLVLFLLISQRQHAQEIEDLNTQQQRLSAELRGIRELLGMSLTHVEEAVSTQSQPQQQELAPVKQQQYDMQPKQAKQSFKSKDALQPSTKKPPVAYDNDQWSTEVTTSGPAPKKEELARKQKQSLDREERAKKLSKRHQQAKKEAQKQPDESLSVLKQGNKRRDEREPRMRSHSLNHAAKHTAKRQRH</sequence>
<dbReference type="GeneID" id="89947562"/>
<proteinExistence type="predicted"/>
<dbReference type="RefSeq" id="XP_064678527.1">
    <property type="nucleotide sequence ID" value="XM_064823215.1"/>
</dbReference>
<feature type="compositionally biased region" description="Basic and acidic residues" evidence="2">
    <location>
        <begin position="180"/>
        <end position="189"/>
    </location>
</feature>
<keyword evidence="1" id="KW-0175">Coiled coil</keyword>
<gene>
    <name evidence="3" type="ORF">ATC70_003860</name>
</gene>
<feature type="compositionally biased region" description="Basic and acidic residues" evidence="2">
    <location>
        <begin position="131"/>
        <end position="151"/>
    </location>
</feature>
<feature type="coiled-coil region" evidence="1">
    <location>
        <begin position="29"/>
        <end position="56"/>
    </location>
</feature>
<dbReference type="Proteomes" id="UP001304243">
    <property type="component" value="Unassembled WGS sequence"/>
</dbReference>
<evidence type="ECO:0000313" key="4">
    <source>
        <dbReference type="Proteomes" id="UP001304243"/>
    </source>
</evidence>
<name>A0AAN7D6I5_9FUNG</name>
<dbReference type="EMBL" id="JASEJX010000025">
    <property type="protein sequence ID" value="KAK4511861.1"/>
    <property type="molecule type" value="Genomic_DNA"/>
</dbReference>
<organism evidence="3 4">
    <name type="scientific">Mucor velutinosus</name>
    <dbReference type="NCBI Taxonomy" id="708070"/>
    <lineage>
        <taxon>Eukaryota</taxon>
        <taxon>Fungi</taxon>
        <taxon>Fungi incertae sedis</taxon>
        <taxon>Mucoromycota</taxon>
        <taxon>Mucoromycotina</taxon>
        <taxon>Mucoromycetes</taxon>
        <taxon>Mucorales</taxon>
        <taxon>Mucorineae</taxon>
        <taxon>Mucoraceae</taxon>
        <taxon>Mucor</taxon>
    </lineage>
</organism>
<evidence type="ECO:0000256" key="2">
    <source>
        <dbReference type="SAM" id="MobiDB-lite"/>
    </source>
</evidence>